<evidence type="ECO:0000313" key="3">
    <source>
        <dbReference type="EMBL" id="UNV86935.1"/>
    </source>
</evidence>
<gene>
    <name evidence="2" type="ORF">MCC93_22850</name>
    <name evidence="3" type="ORF">MON37_09780</name>
</gene>
<evidence type="ECO:0000313" key="4">
    <source>
        <dbReference type="Proteomes" id="UP000031390"/>
    </source>
</evidence>
<feature type="chain" id="PRO_5002150649" evidence="1">
    <location>
        <begin position="21"/>
        <end position="256"/>
    </location>
</feature>
<organism evidence="2 4">
    <name type="scientific">Morococcus cerebrosus</name>
    <dbReference type="NCBI Taxonomy" id="1056807"/>
    <lineage>
        <taxon>Bacteria</taxon>
        <taxon>Pseudomonadati</taxon>
        <taxon>Pseudomonadota</taxon>
        <taxon>Betaproteobacteria</taxon>
        <taxon>Neisseriales</taxon>
        <taxon>Neisseriaceae</taxon>
        <taxon>Morococcus</taxon>
    </lineage>
</organism>
<dbReference type="Proteomes" id="UP000031390">
    <property type="component" value="Unassembled WGS sequence"/>
</dbReference>
<evidence type="ECO:0000313" key="5">
    <source>
        <dbReference type="Proteomes" id="UP000829504"/>
    </source>
</evidence>
<dbReference type="RefSeq" id="WP_039409701.1">
    <property type="nucleotide sequence ID" value="NZ_CP094242.1"/>
</dbReference>
<evidence type="ECO:0000256" key="1">
    <source>
        <dbReference type="SAM" id="SignalP"/>
    </source>
</evidence>
<reference evidence="3 5" key="2">
    <citation type="submission" date="2022-03" db="EMBL/GenBank/DDBJ databases">
        <title>Genome sequencing of Morococcus cerebrosus.</title>
        <authorList>
            <person name="Baek M.-G."/>
            <person name="Yi H."/>
        </authorList>
    </citation>
    <scope>NUCLEOTIDE SEQUENCE [LARGE SCALE GENOMIC DNA]</scope>
    <source>
        <strain evidence="3 5">CIP 81.93</strain>
    </source>
</reference>
<dbReference type="EMBL" id="JUFZ01000109">
    <property type="protein sequence ID" value="KIC06305.1"/>
    <property type="molecule type" value="Genomic_DNA"/>
</dbReference>
<dbReference type="Proteomes" id="UP000829504">
    <property type="component" value="Chromosome"/>
</dbReference>
<dbReference type="AlphaFoldDB" id="A0A0C1GI94"/>
<reference evidence="2 4" key="1">
    <citation type="submission" date="2014-12" db="EMBL/GenBank/DDBJ databases">
        <title>Genome sequence of Morococcus cerebrosus.</title>
        <authorList>
            <person name="Shin S.-K."/>
            <person name="Yi H."/>
        </authorList>
    </citation>
    <scope>NUCLEOTIDE SEQUENCE [LARGE SCALE GENOMIC DNA]</scope>
    <source>
        <strain evidence="2 4">CIP 81.93</strain>
    </source>
</reference>
<dbReference type="InterPro" id="IPR021733">
    <property type="entry name" value="DUF3304"/>
</dbReference>
<dbReference type="Pfam" id="PF11745">
    <property type="entry name" value="DUF3304"/>
    <property type="match status" value="1"/>
</dbReference>
<accession>A0A0C1GI94</accession>
<dbReference type="PATRIC" id="fig|1056807.3.peg.2191"/>
<sequence length="256" mass="28812">MKPYPYLLLFSLFLSSCTQAEPKPSGSVPVSVRSVNYNADRGVTFSLYDVGGKADPQIKENPNNPIDMDGYYPVGGDNLTALAGGGINCCADLPVKWRPDLKYTVLWQEGSGVIDDETTYRYTAQLPEYTKPEDITVAFYPNHQVEFVLGSAMAGEAGWKGREKADPLTACMAKNEKKFCYMYLPHYENVDDQFAEIMRKDCRHVLEGHPEKVVTVSASKQECLDWEKKCLAGLEYPEVSNKEMCRINWRSPEYGE</sequence>
<proteinExistence type="predicted"/>
<keyword evidence="1" id="KW-0732">Signal</keyword>
<protein>
    <submittedName>
        <fullName evidence="3">DUF3304 domain-containing protein</fullName>
    </submittedName>
</protein>
<name>A0A0C1GI94_9NEIS</name>
<evidence type="ECO:0000313" key="2">
    <source>
        <dbReference type="EMBL" id="KIC06305.1"/>
    </source>
</evidence>
<feature type="signal peptide" evidence="1">
    <location>
        <begin position="1"/>
        <end position="20"/>
    </location>
</feature>
<dbReference type="EMBL" id="CP094242">
    <property type="protein sequence ID" value="UNV86935.1"/>
    <property type="molecule type" value="Genomic_DNA"/>
</dbReference>
<dbReference type="PROSITE" id="PS51257">
    <property type="entry name" value="PROKAR_LIPOPROTEIN"/>
    <property type="match status" value="1"/>
</dbReference>
<keyword evidence="5" id="KW-1185">Reference proteome</keyword>